<keyword evidence="5" id="KW-1185">Reference proteome</keyword>
<evidence type="ECO:0000313" key="4">
    <source>
        <dbReference type="EMBL" id="MFD0287576.1"/>
    </source>
</evidence>
<evidence type="ECO:0000256" key="2">
    <source>
        <dbReference type="SAM" id="Phobius"/>
    </source>
</evidence>
<comment type="caution">
    <text evidence="4">The sequence shown here is derived from an EMBL/GenBank/DDBJ whole genome shotgun (WGS) entry which is preliminary data.</text>
</comment>
<evidence type="ECO:0000259" key="3">
    <source>
        <dbReference type="Pfam" id="PF01609"/>
    </source>
</evidence>
<feature type="transmembrane region" description="Helical" evidence="2">
    <location>
        <begin position="52"/>
        <end position="70"/>
    </location>
</feature>
<dbReference type="InterPro" id="IPR002559">
    <property type="entry name" value="Transposase_11"/>
</dbReference>
<protein>
    <submittedName>
        <fullName evidence="4">Transposase</fullName>
    </submittedName>
</protein>
<gene>
    <name evidence="4" type="ORF">ACFQZP_39275</name>
</gene>
<keyword evidence="2" id="KW-0472">Membrane</keyword>
<proteinExistence type="predicted"/>
<reference evidence="5" key="1">
    <citation type="journal article" date="2019" name="Int. J. Syst. Evol. Microbiol.">
        <title>The Global Catalogue of Microorganisms (GCM) 10K type strain sequencing project: providing services to taxonomists for standard genome sequencing and annotation.</title>
        <authorList>
            <consortium name="The Broad Institute Genomics Platform"/>
            <consortium name="The Broad Institute Genome Sequencing Center for Infectious Disease"/>
            <person name="Wu L."/>
            <person name="Ma J."/>
        </authorList>
    </citation>
    <scope>NUCLEOTIDE SEQUENCE [LARGE SCALE GENOMIC DNA]</scope>
    <source>
        <strain evidence="5">CGMCC 4.7198</strain>
    </source>
</reference>
<accession>A0ABW2VWQ6</accession>
<keyword evidence="2" id="KW-0812">Transmembrane</keyword>
<evidence type="ECO:0000313" key="5">
    <source>
        <dbReference type="Proteomes" id="UP001596957"/>
    </source>
</evidence>
<dbReference type="Pfam" id="PF01609">
    <property type="entry name" value="DDE_Tnp_1"/>
    <property type="match status" value="1"/>
</dbReference>
<organism evidence="4 5">
    <name type="scientific">Streptomyces lutosisoli</name>
    <dbReference type="NCBI Taxonomy" id="2665721"/>
    <lineage>
        <taxon>Bacteria</taxon>
        <taxon>Bacillati</taxon>
        <taxon>Actinomycetota</taxon>
        <taxon>Actinomycetes</taxon>
        <taxon>Kitasatosporales</taxon>
        <taxon>Streptomycetaceae</taxon>
        <taxon>Streptomyces</taxon>
    </lineage>
</organism>
<keyword evidence="2" id="KW-1133">Transmembrane helix</keyword>
<dbReference type="PANTHER" id="PTHR30007">
    <property type="entry name" value="PHP DOMAIN PROTEIN"/>
    <property type="match status" value="1"/>
</dbReference>
<name>A0ABW2VWQ6_9ACTN</name>
<dbReference type="RefSeq" id="WP_381264794.1">
    <property type="nucleotide sequence ID" value="NZ_JBHTBI010000124.1"/>
</dbReference>
<sequence>MLRDKTRRSHGRSPEPTAAVVDAQSVKTSANVAETSQGIDAGKKIRGRKRHLITDTLGLVLAVLVTAASVHDAVGGRLLLEDLAAEHPSVSKVWADGGYLSSIFNHGAELGIDVEVVQRPRVKGFEPLPESPYTHSCIRAHWPFWWRGRRPGRSVTRHAG</sequence>
<feature type="domain" description="Transposase IS4-like" evidence="3">
    <location>
        <begin position="15"/>
        <end position="112"/>
    </location>
</feature>
<dbReference type="EMBL" id="JBHTEC010000002">
    <property type="protein sequence ID" value="MFD0287576.1"/>
    <property type="molecule type" value="Genomic_DNA"/>
</dbReference>
<feature type="compositionally biased region" description="Basic residues" evidence="1">
    <location>
        <begin position="1"/>
        <end position="11"/>
    </location>
</feature>
<dbReference type="Proteomes" id="UP001596957">
    <property type="component" value="Unassembled WGS sequence"/>
</dbReference>
<feature type="region of interest" description="Disordered" evidence="1">
    <location>
        <begin position="1"/>
        <end position="20"/>
    </location>
</feature>
<dbReference type="PANTHER" id="PTHR30007:SF0">
    <property type="entry name" value="TRANSPOSASE"/>
    <property type="match status" value="1"/>
</dbReference>
<evidence type="ECO:0000256" key="1">
    <source>
        <dbReference type="SAM" id="MobiDB-lite"/>
    </source>
</evidence>